<gene>
    <name evidence="2" type="ORF">PCC6912_62350</name>
</gene>
<evidence type="ECO:0000313" key="2">
    <source>
        <dbReference type="EMBL" id="RUR72497.1"/>
    </source>
</evidence>
<dbReference type="EMBL" id="RSCJ01000047">
    <property type="protein sequence ID" value="RUR72497.1"/>
    <property type="molecule type" value="Genomic_DNA"/>
</dbReference>
<reference evidence="2 3" key="1">
    <citation type="journal article" date="2019" name="Genome Biol. Evol.">
        <title>Day and night: Metabolic profiles and evolutionary relationships of six axenic non-marine cyanobacteria.</title>
        <authorList>
            <person name="Will S.E."/>
            <person name="Henke P."/>
            <person name="Boedeker C."/>
            <person name="Huang S."/>
            <person name="Brinkmann H."/>
            <person name="Rohde M."/>
            <person name="Jarek M."/>
            <person name="Friedl T."/>
            <person name="Seufert S."/>
            <person name="Schumacher M."/>
            <person name="Overmann J."/>
            <person name="Neumann-Schaal M."/>
            <person name="Petersen J."/>
        </authorList>
    </citation>
    <scope>NUCLEOTIDE SEQUENCE [LARGE SCALE GENOMIC DNA]</scope>
    <source>
        <strain evidence="2 3">PCC 6912</strain>
    </source>
</reference>
<organism evidence="2 3">
    <name type="scientific">Chlorogloeopsis fritschii PCC 6912</name>
    <dbReference type="NCBI Taxonomy" id="211165"/>
    <lineage>
        <taxon>Bacteria</taxon>
        <taxon>Bacillati</taxon>
        <taxon>Cyanobacteriota</taxon>
        <taxon>Cyanophyceae</taxon>
        <taxon>Nostocales</taxon>
        <taxon>Chlorogloeopsidaceae</taxon>
        <taxon>Chlorogloeopsis</taxon>
    </lineage>
</organism>
<dbReference type="Proteomes" id="UP000268857">
    <property type="component" value="Unassembled WGS sequence"/>
</dbReference>
<evidence type="ECO:0000256" key="1">
    <source>
        <dbReference type="SAM" id="Coils"/>
    </source>
</evidence>
<keyword evidence="3" id="KW-1185">Reference proteome</keyword>
<proteinExistence type="predicted"/>
<dbReference type="RefSeq" id="WP_016877267.1">
    <property type="nucleotide sequence ID" value="NZ_AJLN01000055.1"/>
</dbReference>
<keyword evidence="1" id="KW-0175">Coiled coil</keyword>
<dbReference type="AlphaFoldDB" id="A0A433MWS5"/>
<name>A0A433MWS5_CHLFR</name>
<comment type="caution">
    <text evidence="2">The sequence shown here is derived from an EMBL/GenBank/DDBJ whole genome shotgun (WGS) entry which is preliminary data.</text>
</comment>
<feature type="coiled-coil region" evidence="1">
    <location>
        <begin position="37"/>
        <end position="66"/>
    </location>
</feature>
<protein>
    <submittedName>
        <fullName evidence="2">Uncharacterized protein</fullName>
    </submittedName>
</protein>
<evidence type="ECO:0000313" key="3">
    <source>
        <dbReference type="Proteomes" id="UP000268857"/>
    </source>
</evidence>
<sequence>MTFSPIENSLTLESAILARHQELDNLQLEITFLCSHMQQLAELKQQQMQENLKLELTQRIEQLEALSDIINALSYQLEIELNNFKEIAVETNKLYQKMQDNSEFRTMELESSKTYRLSPRSIWQVHYSCVPQIMKKIDCFILTHKNIDLFKQDDKERECQNKLENSQNCEHDFSEFLEKSHNI</sequence>
<accession>A0A433MWS5</accession>